<evidence type="ECO:0008006" key="3">
    <source>
        <dbReference type="Google" id="ProtNLM"/>
    </source>
</evidence>
<sequence>MKPEIPDKKPIKKEWLEPIVHRFTETWTNATSLTLDRIDRHTRSSSAWNQFLATDPGFRRGITDLRVSRFGMTNSVEDSIAFLRVVTAFPSIQKLKIDPFTPASYYPEVSETKAGVQLALAKMGIQSEGDKVPDGGLNTDSLALEEIVNDDRDEAWEDVESDLDSDIGFGWHGMGEQSVLDDGQVLAIADFLGGAPANLQVLEVTGETVFCPFPLRILWEWLRKGGACHLQSLDIRLEYMQPADDLPALARYLEAVGSELKMLKVYTGHKGRDIDPYPGPGEMGDARCILRQLLRNIVEKKVFSKSEGIEEATFECIFFYDLAHKHPMSLIEPDKLISSLSGKSLKRLNLSIWTDCAEARYSDLEEEASLDEVAWRNADTLIADEKIFPALKQVVVSVTVARDHHFEEEYDLNVEEGDIPAEELSEDHVVQWMEKYMPKCIAKGILEFKHQKWDDVDQVRFGIPPLEA</sequence>
<dbReference type="EMBL" id="JAYKXP010000124">
    <property type="protein sequence ID" value="KAK7024441.1"/>
    <property type="molecule type" value="Genomic_DNA"/>
</dbReference>
<dbReference type="AlphaFoldDB" id="A0AAW0BFB0"/>
<keyword evidence="2" id="KW-1185">Reference proteome</keyword>
<gene>
    <name evidence="1" type="ORF">VNI00_016292</name>
</gene>
<organism evidence="1 2">
    <name type="scientific">Paramarasmius palmivorus</name>
    <dbReference type="NCBI Taxonomy" id="297713"/>
    <lineage>
        <taxon>Eukaryota</taxon>
        <taxon>Fungi</taxon>
        <taxon>Dikarya</taxon>
        <taxon>Basidiomycota</taxon>
        <taxon>Agaricomycotina</taxon>
        <taxon>Agaricomycetes</taxon>
        <taxon>Agaricomycetidae</taxon>
        <taxon>Agaricales</taxon>
        <taxon>Marasmiineae</taxon>
        <taxon>Marasmiaceae</taxon>
        <taxon>Paramarasmius</taxon>
    </lineage>
</organism>
<accession>A0AAW0BFB0</accession>
<dbReference type="Proteomes" id="UP001383192">
    <property type="component" value="Unassembled WGS sequence"/>
</dbReference>
<name>A0AAW0BFB0_9AGAR</name>
<evidence type="ECO:0000313" key="2">
    <source>
        <dbReference type="Proteomes" id="UP001383192"/>
    </source>
</evidence>
<reference evidence="1 2" key="1">
    <citation type="submission" date="2024-01" db="EMBL/GenBank/DDBJ databases">
        <title>A draft genome for a cacao thread blight-causing isolate of Paramarasmius palmivorus.</title>
        <authorList>
            <person name="Baruah I.K."/>
            <person name="Bukari Y."/>
            <person name="Amoako-Attah I."/>
            <person name="Meinhardt L.W."/>
            <person name="Bailey B.A."/>
            <person name="Cohen S.P."/>
        </authorList>
    </citation>
    <scope>NUCLEOTIDE SEQUENCE [LARGE SCALE GENOMIC DNA]</scope>
    <source>
        <strain evidence="1 2">GH-12</strain>
    </source>
</reference>
<evidence type="ECO:0000313" key="1">
    <source>
        <dbReference type="EMBL" id="KAK7024441.1"/>
    </source>
</evidence>
<proteinExistence type="predicted"/>
<protein>
    <recommendedName>
        <fullName evidence="3">F-box protein</fullName>
    </recommendedName>
</protein>
<comment type="caution">
    <text evidence="1">The sequence shown here is derived from an EMBL/GenBank/DDBJ whole genome shotgun (WGS) entry which is preliminary data.</text>
</comment>